<evidence type="ECO:0000259" key="1">
    <source>
        <dbReference type="Pfam" id="PF04734"/>
    </source>
</evidence>
<gene>
    <name evidence="2" type="ORF">ENQ76_08945</name>
</gene>
<proteinExistence type="predicted"/>
<evidence type="ECO:0000313" key="2">
    <source>
        <dbReference type="EMBL" id="HEN15580.1"/>
    </source>
</evidence>
<accession>A0A7C2JZQ1</accession>
<name>A0A7C2JZQ1_9PLAN</name>
<reference evidence="2" key="1">
    <citation type="journal article" date="2020" name="mSystems">
        <title>Genome- and Community-Level Interaction Insights into Carbon Utilization and Element Cycling Functions of Hydrothermarchaeota in Hydrothermal Sediment.</title>
        <authorList>
            <person name="Zhou Z."/>
            <person name="Liu Y."/>
            <person name="Xu W."/>
            <person name="Pan J."/>
            <person name="Luo Z.H."/>
            <person name="Li M."/>
        </authorList>
    </citation>
    <scope>NUCLEOTIDE SEQUENCE [LARGE SCALE GENOMIC DNA]</scope>
    <source>
        <strain evidence="2">SpSt-339</strain>
    </source>
</reference>
<organism evidence="2">
    <name type="scientific">Schlesneria paludicola</name>
    <dbReference type="NCBI Taxonomy" id="360056"/>
    <lineage>
        <taxon>Bacteria</taxon>
        <taxon>Pseudomonadati</taxon>
        <taxon>Planctomycetota</taxon>
        <taxon>Planctomycetia</taxon>
        <taxon>Planctomycetales</taxon>
        <taxon>Planctomycetaceae</taxon>
        <taxon>Schlesneria</taxon>
    </lineage>
</organism>
<sequence>MASTRDVRGGRRYHQLPPLRPRFRGAFVMLRCVLPFVLLALAPLVLPAADPPVFRAGAATSNITPEIGGDLIGGFAPYPSKHIHDELHARCLVLDDGQTRVAFVVCDLLGIHRLVSDEARRLIAVTAGIPKENVLISATHTHSASSALGSDRFAHEQTLDDYQRFVARRIADGVRRAVNTLRTAEIAFGSVEVPEHVFNRRWAMRPGTMPPNPFGTVDQVKMNPPAGSPNLVEPAGPTDPLVTFLSVREPSGPPISVFARYSLHYVGGVAGADVSADYFGMFCDRLKELLGADHQDPPFVALLANGTSGDINNINFREPRPRQAPYEQMRYVAHDVAANVHAALADLTYQPWVRLDARYREPVLKWRKPTPEQAQWAADTLAKPVADPTKTDLSRIYAERTQRLAEYPETTPVPVQVFAIGDAVLGSMPCEIFCEIGLEFRDRSPLRPANMISLNHGYYGYLPTPRHHDLGGYETWIGTNRLERDASVKLLDELIEMVQEIQAARKAK</sequence>
<dbReference type="EMBL" id="DSOK01000255">
    <property type="protein sequence ID" value="HEN15580.1"/>
    <property type="molecule type" value="Genomic_DNA"/>
</dbReference>
<protein>
    <recommendedName>
        <fullName evidence="1">Neutral/alkaline non-lysosomal ceramidase N-terminal domain-containing protein</fullName>
    </recommendedName>
</protein>
<dbReference type="InterPro" id="IPR031329">
    <property type="entry name" value="NEUT/ALK_ceramidase_N"/>
</dbReference>
<feature type="domain" description="Neutral/alkaline non-lysosomal ceramidase N-terminal" evidence="1">
    <location>
        <begin position="54"/>
        <end position="311"/>
    </location>
</feature>
<dbReference type="Pfam" id="PF04734">
    <property type="entry name" value="Ceramidase_alk"/>
    <property type="match status" value="1"/>
</dbReference>
<comment type="caution">
    <text evidence="2">The sequence shown here is derived from an EMBL/GenBank/DDBJ whole genome shotgun (WGS) entry which is preliminary data.</text>
</comment>
<dbReference type="AlphaFoldDB" id="A0A7C2JZQ1"/>